<dbReference type="GO" id="GO:0035435">
    <property type="term" value="P:phosphate ion transmembrane transport"/>
    <property type="evidence" value="ECO:0007669"/>
    <property type="project" value="InterPro"/>
</dbReference>
<evidence type="ECO:0000256" key="4">
    <source>
        <dbReference type="ARBA" id="ARBA00022840"/>
    </source>
</evidence>
<dbReference type="Proteomes" id="UP001213664">
    <property type="component" value="Chromosome"/>
</dbReference>
<dbReference type="SUPFAM" id="SSF52540">
    <property type="entry name" value="P-loop containing nucleoside triphosphate hydrolases"/>
    <property type="match status" value="1"/>
</dbReference>
<dbReference type="PANTHER" id="PTHR43423:SF1">
    <property type="entry name" value="ABC TRANSPORTER I FAMILY MEMBER 17"/>
    <property type="match status" value="1"/>
</dbReference>
<organism evidence="7 8">
    <name type="scientific">Candidatus Brevundimonas colombiensis</name>
    <dbReference type="NCBI Taxonomy" id="3121376"/>
    <lineage>
        <taxon>Bacteria</taxon>
        <taxon>Pseudomonadati</taxon>
        <taxon>Pseudomonadota</taxon>
        <taxon>Alphaproteobacteria</taxon>
        <taxon>Caulobacterales</taxon>
        <taxon>Caulobacteraceae</taxon>
        <taxon>Brevundimonas</taxon>
    </lineage>
</organism>
<dbReference type="GO" id="GO:0016887">
    <property type="term" value="F:ATP hydrolysis activity"/>
    <property type="evidence" value="ECO:0007669"/>
    <property type="project" value="InterPro"/>
</dbReference>
<evidence type="ECO:0000259" key="6">
    <source>
        <dbReference type="PROSITE" id="PS50893"/>
    </source>
</evidence>
<dbReference type="Gene3D" id="3.40.50.300">
    <property type="entry name" value="P-loop containing nucleotide triphosphate hydrolases"/>
    <property type="match status" value="1"/>
</dbReference>
<dbReference type="InterPro" id="IPR017871">
    <property type="entry name" value="ABC_transporter-like_CS"/>
</dbReference>
<accession>A0AAJ5WWP2</accession>
<dbReference type="CDD" id="cd03260">
    <property type="entry name" value="ABC_PstB_phosphate_transporter"/>
    <property type="match status" value="1"/>
</dbReference>
<evidence type="ECO:0000256" key="5">
    <source>
        <dbReference type="SAM" id="MobiDB-lite"/>
    </source>
</evidence>
<evidence type="ECO:0000256" key="1">
    <source>
        <dbReference type="ARBA" id="ARBA00022448"/>
    </source>
</evidence>
<dbReference type="PANTHER" id="PTHR43423">
    <property type="entry name" value="ABC TRANSPORTER I FAMILY MEMBER 17"/>
    <property type="match status" value="1"/>
</dbReference>
<dbReference type="PROSITE" id="PS50893">
    <property type="entry name" value="ABC_TRANSPORTER_2"/>
    <property type="match status" value="1"/>
</dbReference>
<keyword evidence="4 7" id="KW-0067">ATP-binding</keyword>
<name>A0AAJ5WWP2_9CAUL</name>
<dbReference type="SMART" id="SM00382">
    <property type="entry name" value="AAA"/>
    <property type="match status" value="1"/>
</dbReference>
<gene>
    <name evidence="7" type="primary">pstB</name>
    <name evidence="7" type="ORF">P0Y50_10040</name>
</gene>
<keyword evidence="3" id="KW-0547">Nucleotide-binding</keyword>
<reference evidence="7" key="1">
    <citation type="submission" date="2023-03" db="EMBL/GenBank/DDBJ databases">
        <title>Andean soil-derived lignocellulolytic bacterial consortium as a source of novel taxa and putative plastic-active enzymes.</title>
        <authorList>
            <person name="Diaz-Garcia L."/>
            <person name="Chuvochina M."/>
            <person name="Feuerriegel G."/>
            <person name="Bunk B."/>
            <person name="Sproer C."/>
            <person name="Streit W.R."/>
            <person name="Rodriguez L.M."/>
            <person name="Overmann J."/>
            <person name="Jimenez D.J."/>
        </authorList>
    </citation>
    <scope>NUCLEOTIDE SEQUENCE</scope>
    <source>
        <strain evidence="7">MAG 833</strain>
    </source>
</reference>
<dbReference type="EMBL" id="CP119326">
    <property type="protein sequence ID" value="WEK38889.1"/>
    <property type="molecule type" value="Genomic_DNA"/>
</dbReference>
<sequence length="316" mass="34456">MKFRIFRSAEDQTGAGPVDPTQTPRMGGQVLPEVAPASDAARAEPRVDDVAPVTASTVVDTPPTGPIKIAARDVSVFYEGKQALYDVSLDIPDKTVTALIGPSGCGKSTFLRTMNRMNDTIAGAKVTGRIAMDDEDINDRSIDPVLLRARVGMVFQRPNPFPKSIYENVAYGPKIHGLVSAKSEMDGVVESALKRAGLWEEVADRLQSSAMGLSGGQQQRLVIARAIAVNPEVILMDEPCSALDPIATARIEELIDELRERFCIVIVTHSMAQAARVSQRTAFFHMGRLIETGDTEDIFQNPRERRTLDYITGRFG</sequence>
<dbReference type="NCBIfam" id="TIGR00972">
    <property type="entry name" value="3a0107s01c2"/>
    <property type="match status" value="1"/>
</dbReference>
<dbReference type="InterPro" id="IPR027417">
    <property type="entry name" value="P-loop_NTPase"/>
</dbReference>
<evidence type="ECO:0000313" key="8">
    <source>
        <dbReference type="Proteomes" id="UP001213664"/>
    </source>
</evidence>
<dbReference type="AlphaFoldDB" id="A0AAJ5WWP2"/>
<feature type="domain" description="ABC transporter" evidence="6">
    <location>
        <begin position="69"/>
        <end position="311"/>
    </location>
</feature>
<dbReference type="GO" id="GO:0005315">
    <property type="term" value="F:phosphate transmembrane transporter activity"/>
    <property type="evidence" value="ECO:0007669"/>
    <property type="project" value="InterPro"/>
</dbReference>
<dbReference type="PROSITE" id="PS00211">
    <property type="entry name" value="ABC_TRANSPORTER_1"/>
    <property type="match status" value="1"/>
</dbReference>
<evidence type="ECO:0000256" key="3">
    <source>
        <dbReference type="ARBA" id="ARBA00022741"/>
    </source>
</evidence>
<protein>
    <submittedName>
        <fullName evidence="7">Phosphate ABC transporter ATP-binding protein PstB</fullName>
    </submittedName>
</protein>
<proteinExistence type="predicted"/>
<keyword evidence="2" id="KW-0592">Phosphate transport</keyword>
<dbReference type="InterPro" id="IPR003593">
    <property type="entry name" value="AAA+_ATPase"/>
</dbReference>
<keyword evidence="1" id="KW-0813">Transport</keyword>
<feature type="region of interest" description="Disordered" evidence="5">
    <location>
        <begin position="1"/>
        <end position="29"/>
    </location>
</feature>
<dbReference type="InterPro" id="IPR003439">
    <property type="entry name" value="ABC_transporter-like_ATP-bd"/>
</dbReference>
<evidence type="ECO:0000256" key="2">
    <source>
        <dbReference type="ARBA" id="ARBA00022592"/>
    </source>
</evidence>
<dbReference type="InterPro" id="IPR005670">
    <property type="entry name" value="PstB-like"/>
</dbReference>
<dbReference type="Pfam" id="PF00005">
    <property type="entry name" value="ABC_tran"/>
    <property type="match status" value="1"/>
</dbReference>
<dbReference type="GO" id="GO:0005524">
    <property type="term" value="F:ATP binding"/>
    <property type="evidence" value="ECO:0007669"/>
    <property type="project" value="UniProtKB-KW"/>
</dbReference>
<dbReference type="GO" id="GO:0016020">
    <property type="term" value="C:membrane"/>
    <property type="evidence" value="ECO:0007669"/>
    <property type="project" value="InterPro"/>
</dbReference>
<evidence type="ECO:0000313" key="7">
    <source>
        <dbReference type="EMBL" id="WEK38889.1"/>
    </source>
</evidence>